<dbReference type="Proteomes" id="UP000500938">
    <property type="component" value="Chromosome"/>
</dbReference>
<dbReference type="InterPro" id="IPR036680">
    <property type="entry name" value="SPOR-like_sf"/>
</dbReference>
<dbReference type="AlphaFoldDB" id="A0A6M4IKE4"/>
<dbReference type="InterPro" id="IPR007730">
    <property type="entry name" value="SPOR-like_dom"/>
</dbReference>
<evidence type="ECO:0000313" key="5">
    <source>
        <dbReference type="Proteomes" id="UP000500938"/>
    </source>
</evidence>
<accession>A0A6M4IKE4</accession>
<dbReference type="InterPro" id="IPR011044">
    <property type="entry name" value="Quino_amine_DH_bsu"/>
</dbReference>
<keyword evidence="5" id="KW-1185">Reference proteome</keyword>
<evidence type="ECO:0000313" key="4">
    <source>
        <dbReference type="EMBL" id="QJR35524.1"/>
    </source>
</evidence>
<reference evidence="4 5" key="1">
    <citation type="submission" date="2020-05" db="EMBL/GenBank/DDBJ databases">
        <title>Complete genome sequence of Gemmatimonas greenlandica TET16.</title>
        <authorList>
            <person name="Zeng Y."/>
        </authorList>
    </citation>
    <scope>NUCLEOTIDE SEQUENCE [LARGE SCALE GENOMIC DNA]</scope>
    <source>
        <strain evidence="4 5">TET16</strain>
    </source>
</reference>
<dbReference type="PROSITE" id="PS51724">
    <property type="entry name" value="SPOR"/>
    <property type="match status" value="1"/>
</dbReference>
<gene>
    <name evidence="4" type="ORF">HKW67_08395</name>
</gene>
<dbReference type="RefSeq" id="WP_171224954.1">
    <property type="nucleotide sequence ID" value="NZ_CP053085.1"/>
</dbReference>
<sequence>MRTLLVTAFVLLACGVAGGCADRSSRPSGADATPSIPGGPDPIVLRVSRDGGVMTATRYPDLDSTLWRSSARLPALDRIIAFGAEDGYLAAVDTSGAPVRIDIRLGTVTTSRTDDVAVASSADGGAIYALTTDGEITRYTPSGGDWRFTPKLPAHALYAQADGSLIVAGAKGDRAVVWRVRPPGQDVTDSLSFDIGGNEATLRKSLGATAGAVGDRVFFGGNEEVIAVRTRDLAKALEVDIGDPITAIAATPSGDRLFVAIENEALLRVVDRFEEGVKGKITLPGVPRALRMDPLGRVLLARGADDSVYVISLGSDAVIGVVRSEWRGDLPLVLPDGAIATTRGEDVVFAHPSTLADMRTVEGGARQFWYTLRWNGFRPRAAGLDQPVQFRTSAPRDSVDYADSAAARDVVRDVGRDTLRRDTATTASAFTVSFAAVLEEKQARQLASRIRVDGETPRITTSDRAGKTLYRVVLGPYPTRADAERVGKSSGQSYWIFEGAP</sequence>
<dbReference type="SUPFAM" id="SSF110997">
    <property type="entry name" value="Sporulation related repeat"/>
    <property type="match status" value="1"/>
</dbReference>
<protein>
    <recommendedName>
        <fullName evidence="3">SPOR domain-containing protein</fullName>
    </recommendedName>
</protein>
<dbReference type="PROSITE" id="PS51257">
    <property type="entry name" value="PROKAR_LIPOPROTEIN"/>
    <property type="match status" value="1"/>
</dbReference>
<dbReference type="InterPro" id="IPR015943">
    <property type="entry name" value="WD40/YVTN_repeat-like_dom_sf"/>
</dbReference>
<evidence type="ECO:0000259" key="3">
    <source>
        <dbReference type="PROSITE" id="PS51724"/>
    </source>
</evidence>
<proteinExistence type="predicted"/>
<dbReference type="KEGG" id="ggr:HKW67_08395"/>
<feature type="signal peptide" evidence="2">
    <location>
        <begin position="1"/>
        <end position="19"/>
    </location>
</feature>
<feature type="region of interest" description="Disordered" evidence="1">
    <location>
        <begin position="20"/>
        <end position="41"/>
    </location>
</feature>
<evidence type="ECO:0000256" key="2">
    <source>
        <dbReference type="SAM" id="SignalP"/>
    </source>
</evidence>
<dbReference type="GO" id="GO:0042834">
    <property type="term" value="F:peptidoglycan binding"/>
    <property type="evidence" value="ECO:0007669"/>
    <property type="project" value="InterPro"/>
</dbReference>
<dbReference type="Gene3D" id="2.130.10.10">
    <property type="entry name" value="YVTN repeat-like/Quinoprotein amine dehydrogenase"/>
    <property type="match status" value="1"/>
</dbReference>
<dbReference type="Pfam" id="PF05036">
    <property type="entry name" value="SPOR"/>
    <property type="match status" value="1"/>
</dbReference>
<keyword evidence="2" id="KW-0732">Signal</keyword>
<feature type="chain" id="PRO_5026975237" description="SPOR domain-containing protein" evidence="2">
    <location>
        <begin position="20"/>
        <end position="501"/>
    </location>
</feature>
<feature type="domain" description="SPOR" evidence="3">
    <location>
        <begin position="424"/>
        <end position="501"/>
    </location>
</feature>
<organism evidence="4 5">
    <name type="scientific">Gemmatimonas groenlandica</name>
    <dbReference type="NCBI Taxonomy" id="2732249"/>
    <lineage>
        <taxon>Bacteria</taxon>
        <taxon>Pseudomonadati</taxon>
        <taxon>Gemmatimonadota</taxon>
        <taxon>Gemmatimonadia</taxon>
        <taxon>Gemmatimonadales</taxon>
        <taxon>Gemmatimonadaceae</taxon>
        <taxon>Gemmatimonas</taxon>
    </lineage>
</organism>
<dbReference type="EMBL" id="CP053085">
    <property type="protein sequence ID" value="QJR35524.1"/>
    <property type="molecule type" value="Genomic_DNA"/>
</dbReference>
<dbReference type="Gene3D" id="3.30.70.1070">
    <property type="entry name" value="Sporulation related repeat"/>
    <property type="match status" value="1"/>
</dbReference>
<dbReference type="SUPFAM" id="SSF50969">
    <property type="entry name" value="YVTN repeat-like/Quinoprotein amine dehydrogenase"/>
    <property type="match status" value="1"/>
</dbReference>
<name>A0A6M4IKE4_9BACT</name>
<evidence type="ECO:0000256" key="1">
    <source>
        <dbReference type="SAM" id="MobiDB-lite"/>
    </source>
</evidence>